<organism evidence="2 3">
    <name type="scientific">Necator americanus</name>
    <name type="common">Human hookworm</name>
    <dbReference type="NCBI Taxonomy" id="51031"/>
    <lineage>
        <taxon>Eukaryota</taxon>
        <taxon>Metazoa</taxon>
        <taxon>Ecdysozoa</taxon>
        <taxon>Nematoda</taxon>
        <taxon>Chromadorea</taxon>
        <taxon>Rhabditida</taxon>
        <taxon>Rhabditina</taxon>
        <taxon>Rhabditomorpha</taxon>
        <taxon>Strongyloidea</taxon>
        <taxon>Ancylostomatidae</taxon>
        <taxon>Bunostominae</taxon>
        <taxon>Necator</taxon>
    </lineage>
</organism>
<accession>A0ABR1EG44</accession>
<keyword evidence="1" id="KW-0812">Transmembrane</keyword>
<protein>
    <submittedName>
        <fullName evidence="2">Uncharacterized protein</fullName>
    </submittedName>
</protein>
<evidence type="ECO:0000313" key="2">
    <source>
        <dbReference type="EMBL" id="KAK6761660.1"/>
    </source>
</evidence>
<evidence type="ECO:0000256" key="1">
    <source>
        <dbReference type="SAM" id="Phobius"/>
    </source>
</evidence>
<keyword evidence="3" id="KW-1185">Reference proteome</keyword>
<evidence type="ECO:0000313" key="3">
    <source>
        <dbReference type="Proteomes" id="UP001303046"/>
    </source>
</evidence>
<dbReference type="Proteomes" id="UP001303046">
    <property type="component" value="Unassembled WGS sequence"/>
</dbReference>
<name>A0ABR1EG44_NECAM</name>
<reference evidence="2 3" key="1">
    <citation type="submission" date="2023-08" db="EMBL/GenBank/DDBJ databases">
        <title>A Necator americanus chromosomal reference genome.</title>
        <authorList>
            <person name="Ilik V."/>
            <person name="Petrzelkova K.J."/>
            <person name="Pardy F."/>
            <person name="Fuh T."/>
            <person name="Niatou-Singa F.S."/>
            <person name="Gouil Q."/>
            <person name="Baker L."/>
            <person name="Ritchie M.E."/>
            <person name="Jex A.R."/>
            <person name="Gazzola D."/>
            <person name="Li H."/>
            <person name="Toshio Fujiwara R."/>
            <person name="Zhan B."/>
            <person name="Aroian R.V."/>
            <person name="Pafco B."/>
            <person name="Schwarz E.M."/>
        </authorList>
    </citation>
    <scope>NUCLEOTIDE SEQUENCE [LARGE SCALE GENOMIC DNA]</scope>
    <source>
        <strain evidence="2 3">Aroian</strain>
        <tissue evidence="2">Whole animal</tissue>
    </source>
</reference>
<keyword evidence="1" id="KW-0472">Membrane</keyword>
<gene>
    <name evidence="2" type="primary">Necator_chrX.g22825</name>
    <name evidence="2" type="ORF">RB195_022662</name>
</gene>
<sequence>MVPFVNVRRFVSFALEQYTPTACRLVDANDTLLRRPICLSKPPYLHRATPLVISLGPPLCQIWTKGSLVAVYSCWMLGVCLQSLSAIFGSFYCM</sequence>
<dbReference type="EMBL" id="JAVFWL010000006">
    <property type="protein sequence ID" value="KAK6761660.1"/>
    <property type="molecule type" value="Genomic_DNA"/>
</dbReference>
<keyword evidence="1" id="KW-1133">Transmembrane helix</keyword>
<feature type="transmembrane region" description="Helical" evidence="1">
    <location>
        <begin position="70"/>
        <end position="93"/>
    </location>
</feature>
<proteinExistence type="predicted"/>
<comment type="caution">
    <text evidence="2">The sequence shown here is derived from an EMBL/GenBank/DDBJ whole genome shotgun (WGS) entry which is preliminary data.</text>
</comment>